<dbReference type="Proteomes" id="UP000887574">
    <property type="component" value="Unplaced"/>
</dbReference>
<evidence type="ECO:0000313" key="2">
    <source>
        <dbReference type="WBParaSite" id="jg10290"/>
    </source>
</evidence>
<organism evidence="1 2">
    <name type="scientific">Ditylenchus dipsaci</name>
    <dbReference type="NCBI Taxonomy" id="166011"/>
    <lineage>
        <taxon>Eukaryota</taxon>
        <taxon>Metazoa</taxon>
        <taxon>Ecdysozoa</taxon>
        <taxon>Nematoda</taxon>
        <taxon>Chromadorea</taxon>
        <taxon>Rhabditida</taxon>
        <taxon>Tylenchina</taxon>
        <taxon>Tylenchomorpha</taxon>
        <taxon>Sphaerularioidea</taxon>
        <taxon>Anguinidae</taxon>
        <taxon>Anguininae</taxon>
        <taxon>Ditylenchus</taxon>
    </lineage>
</organism>
<reference evidence="2" key="1">
    <citation type="submission" date="2022-11" db="UniProtKB">
        <authorList>
            <consortium name="WormBaseParasite"/>
        </authorList>
    </citation>
    <scope>IDENTIFICATION</scope>
</reference>
<dbReference type="WBParaSite" id="jg10290">
    <property type="protein sequence ID" value="jg10290"/>
    <property type="gene ID" value="jg10290"/>
</dbReference>
<dbReference type="AlphaFoldDB" id="A0A915CLN1"/>
<name>A0A915CLN1_9BILA</name>
<dbReference type="PANTHER" id="PTHR31424">
    <property type="entry name" value="PROTEIN CBG23806"/>
    <property type="match status" value="1"/>
</dbReference>
<dbReference type="InterPro" id="IPR009689">
    <property type="entry name" value="DUF1280"/>
</dbReference>
<dbReference type="PANTHER" id="PTHR31424:SF3">
    <property type="entry name" value="RING-TYPE DOMAIN-CONTAINING PROTEIN"/>
    <property type="match status" value="1"/>
</dbReference>
<evidence type="ECO:0000313" key="1">
    <source>
        <dbReference type="Proteomes" id="UP000887574"/>
    </source>
</evidence>
<accession>A0A915CLN1</accession>
<proteinExistence type="predicted"/>
<protein>
    <submittedName>
        <fullName evidence="2">DNA mismatch repair protein Mlh1 C-terminal domain-containing protein</fullName>
    </submittedName>
</protein>
<keyword evidence="1" id="KW-1185">Reference proteome</keyword>
<dbReference type="Pfam" id="PF06918">
    <property type="entry name" value="DUF1280"/>
    <property type="match status" value="1"/>
</dbReference>
<sequence>MLQCSGTTFLSKLSLPCILDGYSPPLENLPEFVYGLASVNVTDERKCYEEVAKLLADLYTPIILSSSQDEEESTADEQAQDELRLELLRRLVFPAFKSKFLPSACLRNNAKKVIESRLLRLHQSKQLQLDGKYGEKIFLFLVGDKGGSSTKIAVGIANVSSINSYENLIMVALFQGDDNYENMVALKEILFEQLNFPSVRVGDEEFSTKWFLTGDMKFLCSLFGHLVPNATHACLLCEAPSTSFKENVAGEERTLDKIKESSKKYQEEFIKELKPAEKTALNRSCESITKAPLVKINVNCVVPCPLHIILGLGQDLLNLVQKESKTLGVEEQLEDVYKRLGADKRSWFQNFCGNHMRKLLTGDGPRNVANAIRNSPKYADLSQLLSLF</sequence>